<accession>A0AAW2NNW5</accession>
<proteinExistence type="predicted"/>
<feature type="compositionally biased region" description="Basic and acidic residues" evidence="1">
    <location>
        <begin position="33"/>
        <end position="60"/>
    </location>
</feature>
<reference evidence="2" key="1">
    <citation type="submission" date="2020-06" db="EMBL/GenBank/DDBJ databases">
        <authorList>
            <person name="Li T."/>
            <person name="Hu X."/>
            <person name="Zhang T."/>
            <person name="Song X."/>
            <person name="Zhang H."/>
            <person name="Dai N."/>
            <person name="Sheng W."/>
            <person name="Hou X."/>
            <person name="Wei L."/>
        </authorList>
    </citation>
    <scope>NUCLEOTIDE SEQUENCE</scope>
    <source>
        <strain evidence="2">G02</strain>
        <tissue evidence="2">Leaf</tissue>
    </source>
</reference>
<evidence type="ECO:0000256" key="1">
    <source>
        <dbReference type="SAM" id="MobiDB-lite"/>
    </source>
</evidence>
<dbReference type="AlphaFoldDB" id="A0AAW2NNW5"/>
<organism evidence="2">
    <name type="scientific">Sesamum radiatum</name>
    <name type="common">Black benniseed</name>
    <dbReference type="NCBI Taxonomy" id="300843"/>
    <lineage>
        <taxon>Eukaryota</taxon>
        <taxon>Viridiplantae</taxon>
        <taxon>Streptophyta</taxon>
        <taxon>Embryophyta</taxon>
        <taxon>Tracheophyta</taxon>
        <taxon>Spermatophyta</taxon>
        <taxon>Magnoliopsida</taxon>
        <taxon>eudicotyledons</taxon>
        <taxon>Gunneridae</taxon>
        <taxon>Pentapetalae</taxon>
        <taxon>asterids</taxon>
        <taxon>lamiids</taxon>
        <taxon>Lamiales</taxon>
        <taxon>Pedaliaceae</taxon>
        <taxon>Sesamum</taxon>
    </lineage>
</organism>
<reference evidence="2" key="2">
    <citation type="journal article" date="2024" name="Plant">
        <title>Genomic evolution and insights into agronomic trait innovations of Sesamum species.</title>
        <authorList>
            <person name="Miao H."/>
            <person name="Wang L."/>
            <person name="Qu L."/>
            <person name="Liu H."/>
            <person name="Sun Y."/>
            <person name="Le M."/>
            <person name="Wang Q."/>
            <person name="Wei S."/>
            <person name="Zheng Y."/>
            <person name="Lin W."/>
            <person name="Duan Y."/>
            <person name="Cao H."/>
            <person name="Xiong S."/>
            <person name="Wang X."/>
            <person name="Wei L."/>
            <person name="Li C."/>
            <person name="Ma Q."/>
            <person name="Ju M."/>
            <person name="Zhao R."/>
            <person name="Li G."/>
            <person name="Mu C."/>
            <person name="Tian Q."/>
            <person name="Mei H."/>
            <person name="Zhang T."/>
            <person name="Gao T."/>
            <person name="Zhang H."/>
        </authorList>
    </citation>
    <scope>NUCLEOTIDE SEQUENCE</scope>
    <source>
        <strain evidence="2">G02</strain>
    </source>
</reference>
<feature type="compositionally biased region" description="Basic residues" evidence="1">
    <location>
        <begin position="72"/>
        <end position="84"/>
    </location>
</feature>
<gene>
    <name evidence="2" type="ORF">Sradi_4352200</name>
</gene>
<comment type="caution">
    <text evidence="2">The sequence shown here is derived from an EMBL/GenBank/DDBJ whole genome shotgun (WGS) entry which is preliminary data.</text>
</comment>
<evidence type="ECO:0000313" key="2">
    <source>
        <dbReference type="EMBL" id="KAL0345209.1"/>
    </source>
</evidence>
<sequence length="84" mass="9911">MSFDIGETFEDLKRACGPPYDLRSYHNRRRYRRRDEAGSRSDARSKTNPKKIEERYETEMSTRAGQADRGGKLKTRTPRRTKLT</sequence>
<protein>
    <submittedName>
        <fullName evidence="2">Uncharacterized protein</fullName>
    </submittedName>
</protein>
<name>A0AAW2NNW5_SESRA</name>
<feature type="region of interest" description="Disordered" evidence="1">
    <location>
        <begin position="13"/>
        <end position="84"/>
    </location>
</feature>
<dbReference type="EMBL" id="JACGWJ010000019">
    <property type="protein sequence ID" value="KAL0345209.1"/>
    <property type="molecule type" value="Genomic_DNA"/>
</dbReference>